<dbReference type="STRING" id="408074.SAMN05660909_00245"/>
<evidence type="ECO:0000259" key="2">
    <source>
        <dbReference type="Pfam" id="PF08928"/>
    </source>
</evidence>
<evidence type="ECO:0000313" key="4">
    <source>
        <dbReference type="EMBL" id="SDZ93839.1"/>
    </source>
</evidence>
<dbReference type="Gene3D" id="1.10.3920.10">
    <property type="entry name" value="PA2201 C-terminal domain-like"/>
    <property type="match status" value="1"/>
</dbReference>
<dbReference type="SUPFAM" id="SSF140731">
    <property type="entry name" value="PA2201 C-terminal domain-like"/>
    <property type="match status" value="1"/>
</dbReference>
<dbReference type="EMBL" id="FNRL01000001">
    <property type="protein sequence ID" value="SDZ93839.1"/>
    <property type="molecule type" value="Genomic_DNA"/>
</dbReference>
<dbReference type="AlphaFoldDB" id="A0A1H3X366"/>
<feature type="domain" description="PoNi N-terminal" evidence="2">
    <location>
        <begin position="55"/>
        <end position="131"/>
    </location>
</feature>
<evidence type="ECO:0000259" key="3">
    <source>
        <dbReference type="Pfam" id="PF08929"/>
    </source>
</evidence>
<organism evidence="4 5">
    <name type="scientific">Chitinophaga terrae</name>
    <name type="common">ex Kim and Jung 2007</name>
    <dbReference type="NCBI Taxonomy" id="408074"/>
    <lineage>
        <taxon>Bacteria</taxon>
        <taxon>Pseudomonadati</taxon>
        <taxon>Bacteroidota</taxon>
        <taxon>Chitinophagia</taxon>
        <taxon>Chitinophagales</taxon>
        <taxon>Chitinophagaceae</taxon>
        <taxon>Chitinophaga</taxon>
    </lineage>
</organism>
<name>A0A1H3X366_9BACT</name>
<dbReference type="Pfam" id="PF08929">
    <property type="entry name" value="PoNi_C"/>
    <property type="match status" value="1"/>
</dbReference>
<dbReference type="InterPro" id="IPR028983">
    <property type="entry name" value="PA2201-like_C"/>
</dbReference>
<accession>A0A1H3X366</accession>
<feature type="domain" description="PoNi C-terminal" evidence="3">
    <location>
        <begin position="150"/>
        <end position="252"/>
    </location>
</feature>
<protein>
    <recommendedName>
        <fullName evidence="6">DUF1911 domain-containing protein</fullName>
    </recommendedName>
</protein>
<evidence type="ECO:0000256" key="1">
    <source>
        <dbReference type="SAM" id="MobiDB-lite"/>
    </source>
</evidence>
<dbReference type="RefSeq" id="WP_089757795.1">
    <property type="nucleotide sequence ID" value="NZ_BKAT01000012.1"/>
</dbReference>
<keyword evidence="5" id="KW-1185">Reference proteome</keyword>
<feature type="region of interest" description="Disordered" evidence="1">
    <location>
        <begin position="1"/>
        <end position="21"/>
    </location>
</feature>
<reference evidence="5" key="1">
    <citation type="submission" date="2016-10" db="EMBL/GenBank/DDBJ databases">
        <authorList>
            <person name="Varghese N."/>
            <person name="Submissions S."/>
        </authorList>
    </citation>
    <scope>NUCLEOTIDE SEQUENCE [LARGE SCALE GENOMIC DNA]</scope>
    <source>
        <strain evidence="5">DSM 23920</strain>
    </source>
</reference>
<evidence type="ECO:0008006" key="6">
    <source>
        <dbReference type="Google" id="ProtNLM"/>
    </source>
</evidence>
<evidence type="ECO:0000313" key="5">
    <source>
        <dbReference type="Proteomes" id="UP000199656"/>
    </source>
</evidence>
<proteinExistence type="predicted"/>
<dbReference type="Proteomes" id="UP000199656">
    <property type="component" value="Unassembled WGS sequence"/>
</dbReference>
<dbReference type="OrthoDB" id="2067926at2"/>
<dbReference type="InterPro" id="IPR015024">
    <property type="entry name" value="PoNi_N"/>
</dbReference>
<dbReference type="InterPro" id="IPR015025">
    <property type="entry name" value="PoNi_C"/>
</dbReference>
<dbReference type="Pfam" id="PF08928">
    <property type="entry name" value="PoNi_N"/>
    <property type="match status" value="1"/>
</dbReference>
<sequence>MGFLNKLFGGSNTKGKRAPNQRAEFKDARFFEAMLKKKEHNIIADMETREMLEKEGKLTAYHNWMMAFDYLDKFQVEYSMGHSIEQCYEVFIKAAEWYAGGWEEDSTYADMLEMVAIGYLLEIPDENYEGIVRTVEQSDAGSDYPEWKPDGILWFIINGRKARRPQPDAVIWPSLYQSLLDLTKMNKADAEVAMKQYLENWYELHRNDPWYDTHKKELAYTGYWCWEAGAISKIMGLDDTSYKDSPYYPYDLVHWKP</sequence>
<gene>
    <name evidence="4" type="ORF">SAMN05660909_00245</name>
</gene>